<dbReference type="PIRSF" id="PIRSF006060">
    <property type="entry name" value="AA_transporter"/>
    <property type="match status" value="1"/>
</dbReference>
<feature type="transmembrane region" description="Helical" evidence="7">
    <location>
        <begin position="404"/>
        <end position="429"/>
    </location>
</feature>
<evidence type="ECO:0000256" key="7">
    <source>
        <dbReference type="SAM" id="Phobius"/>
    </source>
</evidence>
<dbReference type="Gene3D" id="1.20.1740.10">
    <property type="entry name" value="Amino acid/polyamine transporter I"/>
    <property type="match status" value="1"/>
</dbReference>
<evidence type="ECO:0000313" key="9">
    <source>
        <dbReference type="EMBL" id="EFI96567.1"/>
    </source>
</evidence>
<dbReference type="eggNOG" id="KOG1286">
    <property type="taxonomic scope" value="Eukaryota"/>
</dbReference>
<dbReference type="Pfam" id="PF00324">
    <property type="entry name" value="AA_permease"/>
    <property type="match status" value="1"/>
</dbReference>
<comment type="subcellular location">
    <subcellularLocation>
        <location evidence="1">Membrane</location>
        <topology evidence="1">Multi-pass membrane protein</topology>
    </subcellularLocation>
</comment>
<sequence>MADEKQAYSEGIDSAECSVPKFGHEYWPNSAAVKDGVALKRGLNARHTALIAIASGIGTGLFLGSGIALFNAGPLGLLLGYIIMGFVTAEIAYISAETIGFLPVSGGFIRFIPRFTDRALGITTAWTFWYLLAINGPAEIAAASSLVSFWRTDIPIAVWITIFILPIVALNFLPVRLYGEIEFSFGLLKSLLVVILVITSLVVDVGGGPSHEFIGGRNWRPHPIKDYLVDGPTGRFLAVWSVLINAAFAMGNIQIATISASEVQNPRQNVPKAMRRVFYRIFFFYVISVLFVSLIQSSYDERLSTNSGAAASPFVIAFETAGIKVLPSFINAIVITSAWSSGNGMLFLASRTLVGLAVEGAAPRIFLKTNRYGSPYIAVATSALLMPLAYLNCGNQTPQTVFSWFISLVSTAGLNIWIVICFSYVRFYYGMKRQRISRNELPYKSWGQPFCAIAAGFMCCLIVFFSGFSVFFPGQWSVSNFLSNYINCFLFVALYIALKATISSPWVGYDDMDFSEFEAIREEAKFREAQASLERRVPLWRRIFEKVADQ</sequence>
<feature type="transmembrane region" description="Helical" evidence="7">
    <location>
        <begin position="478"/>
        <end position="498"/>
    </location>
</feature>
<feature type="transmembrane region" description="Helical" evidence="7">
    <location>
        <begin position="185"/>
        <end position="203"/>
    </location>
</feature>
<dbReference type="InterPro" id="IPR004841">
    <property type="entry name" value="AA-permease/SLC12A_dom"/>
</dbReference>
<dbReference type="KEGG" id="scm:SCHCO_02628214"/>
<keyword evidence="2" id="KW-0813">Transport</keyword>
<dbReference type="EMBL" id="GL377307">
    <property type="protein sequence ID" value="EFI96567.1"/>
    <property type="molecule type" value="Genomic_DNA"/>
</dbReference>
<feature type="transmembrane region" description="Helical" evidence="7">
    <location>
        <begin position="154"/>
        <end position="173"/>
    </location>
</feature>
<organism evidence="10">
    <name type="scientific">Schizophyllum commune (strain H4-8 / FGSC 9210)</name>
    <name type="common">Split gill fungus</name>
    <dbReference type="NCBI Taxonomy" id="578458"/>
    <lineage>
        <taxon>Eukaryota</taxon>
        <taxon>Fungi</taxon>
        <taxon>Dikarya</taxon>
        <taxon>Basidiomycota</taxon>
        <taxon>Agaricomycotina</taxon>
        <taxon>Agaricomycetes</taxon>
        <taxon>Agaricomycetidae</taxon>
        <taxon>Agaricales</taxon>
        <taxon>Schizophyllaceae</taxon>
        <taxon>Schizophyllum</taxon>
    </lineage>
</organism>
<dbReference type="GeneID" id="9592584"/>
<evidence type="ECO:0000256" key="5">
    <source>
        <dbReference type="ARBA" id="ARBA00022989"/>
    </source>
</evidence>
<dbReference type="FunFam" id="1.20.1740.10:FF:000001">
    <property type="entry name" value="Amino acid permease"/>
    <property type="match status" value="1"/>
</dbReference>
<dbReference type="HOGENOM" id="CLU_007946_12_1_1"/>
<evidence type="ECO:0000256" key="1">
    <source>
        <dbReference type="ARBA" id="ARBA00004141"/>
    </source>
</evidence>
<feature type="transmembrane region" description="Helical" evidence="7">
    <location>
        <begin position="374"/>
        <end position="392"/>
    </location>
</feature>
<name>D8Q8A0_SCHCM</name>
<feature type="transmembrane region" description="Helical" evidence="7">
    <location>
        <begin position="237"/>
        <end position="256"/>
    </location>
</feature>
<evidence type="ECO:0000256" key="6">
    <source>
        <dbReference type="ARBA" id="ARBA00023136"/>
    </source>
</evidence>
<dbReference type="InterPro" id="IPR050524">
    <property type="entry name" value="APC_YAT"/>
</dbReference>
<dbReference type="OrthoDB" id="10062876at2759"/>
<feature type="transmembrane region" description="Helical" evidence="7">
    <location>
        <begin position="277"/>
        <end position="295"/>
    </location>
</feature>
<keyword evidence="10" id="KW-1185">Reference proteome</keyword>
<feature type="transmembrane region" description="Helical" evidence="7">
    <location>
        <begin position="115"/>
        <end position="134"/>
    </location>
</feature>
<dbReference type="PANTHER" id="PTHR43341">
    <property type="entry name" value="AMINO ACID PERMEASE"/>
    <property type="match status" value="1"/>
</dbReference>
<evidence type="ECO:0000256" key="2">
    <source>
        <dbReference type="ARBA" id="ARBA00022448"/>
    </source>
</evidence>
<dbReference type="VEuPathDB" id="FungiDB:SCHCODRAFT_02628214"/>
<dbReference type="AlphaFoldDB" id="D8Q8A0"/>
<keyword evidence="6 7" id="KW-0472">Membrane</keyword>
<dbReference type="Proteomes" id="UP000007431">
    <property type="component" value="Unassembled WGS sequence"/>
</dbReference>
<feature type="domain" description="Amino acid permease/ SLC12A" evidence="8">
    <location>
        <begin position="47"/>
        <end position="501"/>
    </location>
</feature>
<evidence type="ECO:0000256" key="3">
    <source>
        <dbReference type="ARBA" id="ARBA00022692"/>
    </source>
</evidence>
<dbReference type="RefSeq" id="XP_003031470.1">
    <property type="nucleotide sequence ID" value="XM_003031424.1"/>
</dbReference>
<dbReference type="STRING" id="578458.D8Q8A0"/>
<accession>D8Q8A0</accession>
<evidence type="ECO:0000313" key="10">
    <source>
        <dbReference type="Proteomes" id="UP000007431"/>
    </source>
</evidence>
<protein>
    <recommendedName>
        <fullName evidence="8">Amino acid permease/ SLC12A domain-containing protein</fullName>
    </recommendedName>
</protein>
<dbReference type="GO" id="GO:0016020">
    <property type="term" value="C:membrane"/>
    <property type="evidence" value="ECO:0007669"/>
    <property type="project" value="UniProtKB-SubCell"/>
</dbReference>
<evidence type="ECO:0000259" key="8">
    <source>
        <dbReference type="Pfam" id="PF00324"/>
    </source>
</evidence>
<dbReference type="PANTHER" id="PTHR43341:SF1">
    <property type="entry name" value="GENERAL AMINO-ACID PERMEASE GAP1"/>
    <property type="match status" value="1"/>
</dbReference>
<feature type="transmembrane region" description="Helical" evidence="7">
    <location>
        <begin position="450"/>
        <end position="472"/>
    </location>
</feature>
<dbReference type="GO" id="GO:0015171">
    <property type="term" value="F:amino acid transmembrane transporter activity"/>
    <property type="evidence" value="ECO:0007669"/>
    <property type="project" value="TreeGrafter"/>
</dbReference>
<keyword evidence="5 7" id="KW-1133">Transmembrane helix</keyword>
<dbReference type="OMA" id="GWFVNIT"/>
<feature type="non-terminal residue" evidence="9">
    <location>
        <position position="550"/>
    </location>
</feature>
<keyword evidence="3 7" id="KW-0812">Transmembrane</keyword>
<keyword evidence="4" id="KW-0029">Amino-acid transport</keyword>
<dbReference type="InParanoid" id="D8Q8A0"/>
<reference evidence="9 10" key="1">
    <citation type="journal article" date="2010" name="Nat. Biotechnol.">
        <title>Genome sequence of the model mushroom Schizophyllum commune.</title>
        <authorList>
            <person name="Ohm R.A."/>
            <person name="de Jong J.F."/>
            <person name="Lugones L.G."/>
            <person name="Aerts A."/>
            <person name="Kothe E."/>
            <person name="Stajich J.E."/>
            <person name="de Vries R.P."/>
            <person name="Record E."/>
            <person name="Levasseur A."/>
            <person name="Baker S.E."/>
            <person name="Bartholomew K.A."/>
            <person name="Coutinho P.M."/>
            <person name="Erdmann S."/>
            <person name="Fowler T.J."/>
            <person name="Gathman A.C."/>
            <person name="Lombard V."/>
            <person name="Henrissat B."/>
            <person name="Knabe N."/>
            <person name="Kuees U."/>
            <person name="Lilly W.W."/>
            <person name="Lindquist E."/>
            <person name="Lucas S."/>
            <person name="Magnuson J.K."/>
            <person name="Piumi F."/>
            <person name="Raudaskoski M."/>
            <person name="Salamov A."/>
            <person name="Schmutz J."/>
            <person name="Schwarze F.W.M.R."/>
            <person name="vanKuyk P.A."/>
            <person name="Horton J.S."/>
            <person name="Grigoriev I.V."/>
            <person name="Woesten H.A.B."/>
        </authorList>
    </citation>
    <scope>NUCLEOTIDE SEQUENCE [LARGE SCALE GENOMIC DNA]</scope>
    <source>
        <strain evidence="10">H4-8 / FGSC 9210</strain>
    </source>
</reference>
<feature type="transmembrane region" description="Helical" evidence="7">
    <location>
        <begin position="49"/>
        <end position="69"/>
    </location>
</feature>
<proteinExistence type="predicted"/>
<gene>
    <name evidence="9" type="ORF">SCHCODRAFT_110020</name>
</gene>
<evidence type="ECO:0000256" key="4">
    <source>
        <dbReference type="ARBA" id="ARBA00022970"/>
    </source>
</evidence>